<comment type="caution">
    <text evidence="1">The sequence shown here is derived from an EMBL/GenBank/DDBJ whole genome shotgun (WGS) entry which is preliminary data.</text>
</comment>
<dbReference type="Proteomes" id="UP001251857">
    <property type="component" value="Unassembled WGS sequence"/>
</dbReference>
<dbReference type="Pfam" id="PF11220">
    <property type="entry name" value="DUF3015"/>
    <property type="match status" value="1"/>
</dbReference>
<keyword evidence="2" id="KW-1185">Reference proteome</keyword>
<dbReference type="RefSeq" id="WP_311653192.1">
    <property type="nucleotide sequence ID" value="NZ_JAVRIB010000009.1"/>
</dbReference>
<evidence type="ECO:0000313" key="2">
    <source>
        <dbReference type="Proteomes" id="UP001251857"/>
    </source>
</evidence>
<dbReference type="PROSITE" id="PS51257">
    <property type="entry name" value="PROKAR_LIPOPROTEIN"/>
    <property type="match status" value="1"/>
</dbReference>
<dbReference type="InterPro" id="IPR021383">
    <property type="entry name" value="DUF3015"/>
</dbReference>
<organism evidence="1 2">
    <name type="scientific">Spectribacter hydrogenoxidans</name>
    <dbReference type="NCBI Taxonomy" id="3075608"/>
    <lineage>
        <taxon>Bacteria</taxon>
        <taxon>Pseudomonadati</taxon>
        <taxon>Pseudomonadota</taxon>
        <taxon>Gammaproteobacteria</taxon>
        <taxon>Salinisphaerales</taxon>
        <taxon>Salinisphaeraceae</taxon>
        <taxon>Spectribacter</taxon>
    </lineage>
</organism>
<protein>
    <submittedName>
        <fullName evidence="1">DUF3015 family protein</fullName>
    </submittedName>
</protein>
<reference evidence="1 2" key="1">
    <citation type="submission" date="2023-09" db="EMBL/GenBank/DDBJ databases">
        <authorList>
            <person name="Rey-Velasco X."/>
        </authorList>
    </citation>
    <scope>NUCLEOTIDE SEQUENCE [LARGE SCALE GENOMIC DNA]</scope>
    <source>
        <strain evidence="1 2">W335</strain>
    </source>
</reference>
<sequence length="132" mass="14105">MNRNCLHHWPIGSAALPLALGAVIGLGACVNDSGDLATSASTAGTTAYLIHEDREDDDFARARDFADKRFVALRRDVAAGEGEHLDAFANLMGEADTEAFGRWLQGNYASLYGPAAAEGDLVNRVVALRETR</sequence>
<name>A0ABU3C166_9GAMM</name>
<gene>
    <name evidence="1" type="ORF">RM532_10055</name>
</gene>
<dbReference type="EMBL" id="JAVRIB010000009">
    <property type="protein sequence ID" value="MDT0635297.1"/>
    <property type="molecule type" value="Genomic_DNA"/>
</dbReference>
<evidence type="ECO:0000313" key="1">
    <source>
        <dbReference type="EMBL" id="MDT0635297.1"/>
    </source>
</evidence>
<accession>A0ABU3C166</accession>
<proteinExistence type="predicted"/>